<accession>K3X030</accession>
<feature type="transmembrane region" description="Helical" evidence="10">
    <location>
        <begin position="677"/>
        <end position="703"/>
    </location>
</feature>
<dbReference type="Proteomes" id="UP000019132">
    <property type="component" value="Unassembled WGS sequence"/>
</dbReference>
<dbReference type="InterPro" id="IPR002455">
    <property type="entry name" value="GPCR3_GABA-B"/>
</dbReference>
<keyword evidence="2 10" id="KW-0812">Transmembrane</keyword>
<dbReference type="Pfam" id="PF00003">
    <property type="entry name" value="7tm_3"/>
    <property type="match status" value="1"/>
</dbReference>
<organism evidence="12 13">
    <name type="scientific">Globisporangium ultimum (strain ATCC 200006 / CBS 805.95 / DAOM BR144)</name>
    <name type="common">Pythium ultimum</name>
    <dbReference type="NCBI Taxonomy" id="431595"/>
    <lineage>
        <taxon>Eukaryota</taxon>
        <taxon>Sar</taxon>
        <taxon>Stramenopiles</taxon>
        <taxon>Oomycota</taxon>
        <taxon>Peronosporomycetes</taxon>
        <taxon>Pythiales</taxon>
        <taxon>Pythiaceae</taxon>
        <taxon>Globisporangium</taxon>
    </lineage>
</organism>
<sequence>MSSVRSGVCTPTHVNFEVWTLAARERELAVYANESYVAGATGYLGYSGIYTTTNFVKDGVNTSLYPSTFYADFWKDYVKNDALIDALSYAKFQNNSAYYPIKKGGCADKSFGCENQCSRSHACTLRKDKGGECMVVMMMYDSYDPGYLQAAISNLDIPAYFCFLGYGGLEAYALAAQQQEWPVLFYHYMPDLFLLRHASLFQRVFLPYPSPEQVVQDTGTFGENGYGELSTNPVRVDIPPTKINKYVSLRLQESQPIGPFLSKFALSDLIINDLIRLYFDTSTDTNEPDPEFRAACNWLKTHYEIWRHWLDRLPLCALSTHATYSVLGCTNGSDTRTIAFEWKAPHPENASQPFECDGGVSKLPTPIVTSRTCAWILEDDRRWMPWIDVKPTCDASFYTYNISDCDRHAKRIVTFFWLIADPVNPALSAECIDGIVLPASVTIDCEYMPSSSPVFFVVLIIAHVIAIILLAGMVFVFRNRGVPIIKRSQYELLELMLAGGVVVCIASVVYAGKPSFLLCGLRPVTISTGFTTIFSALFVKSLRVYRVFMKSAMKRVKVSLFMMIKFILVFFSVDVVIFVAWYAMDFPTPTTTIEQAREFHGEIGIVRCESSSFIFSALLIFWKAILLFMGIYVSFLVRNVSSDFQESMWIFGSALVVLFGSLVILPLAYLVEMAAAAFYVFLAFTLLLCTLLVMVFMFVPKLFRLHSVMSKRSSHTTASERYASGKQTGVTNGESSDVGESTTTTRLSMKKSNTPSSTTAIVKPSS</sequence>
<evidence type="ECO:0000313" key="12">
    <source>
        <dbReference type="EnsemblProtists" id="PYU1_T010579"/>
    </source>
</evidence>
<dbReference type="CDD" id="cd15047">
    <property type="entry name" value="7tmC_GABA-B-like"/>
    <property type="match status" value="1"/>
</dbReference>
<dbReference type="VEuPathDB" id="FungiDB:PYU1_G010556"/>
<evidence type="ECO:0000256" key="1">
    <source>
        <dbReference type="ARBA" id="ARBA00004141"/>
    </source>
</evidence>
<dbReference type="AlphaFoldDB" id="K3X030"/>
<feature type="transmembrane region" description="Helical" evidence="10">
    <location>
        <begin position="515"/>
        <end position="539"/>
    </location>
</feature>
<dbReference type="InterPro" id="IPR017978">
    <property type="entry name" value="GPCR_3_C"/>
</dbReference>
<dbReference type="PRINTS" id="PR01176">
    <property type="entry name" value="GABABRECEPTR"/>
</dbReference>
<evidence type="ECO:0000256" key="2">
    <source>
        <dbReference type="ARBA" id="ARBA00022692"/>
    </source>
</evidence>
<feature type="domain" description="G-protein coupled receptors family 3 profile" evidence="11">
    <location>
        <begin position="454"/>
        <end position="705"/>
    </location>
</feature>
<keyword evidence="5 10" id="KW-0472">Membrane</keyword>
<evidence type="ECO:0000256" key="5">
    <source>
        <dbReference type="ARBA" id="ARBA00023136"/>
    </source>
</evidence>
<keyword evidence="4" id="KW-0297">G-protein coupled receptor</keyword>
<evidence type="ECO:0000313" key="13">
    <source>
        <dbReference type="Proteomes" id="UP000019132"/>
    </source>
</evidence>
<dbReference type="PANTHER" id="PTHR10519">
    <property type="entry name" value="GABA-B RECEPTOR"/>
    <property type="match status" value="1"/>
</dbReference>
<dbReference type="EMBL" id="GL376596">
    <property type="status" value="NOT_ANNOTATED_CDS"/>
    <property type="molecule type" value="Genomic_DNA"/>
</dbReference>
<evidence type="ECO:0000256" key="7">
    <source>
        <dbReference type="ARBA" id="ARBA00023180"/>
    </source>
</evidence>
<keyword evidence="3 10" id="KW-1133">Transmembrane helix</keyword>
<dbReference type="OMA" id="RTIAFEW"/>
<evidence type="ECO:0000256" key="3">
    <source>
        <dbReference type="ARBA" id="ARBA00022989"/>
    </source>
</evidence>
<keyword evidence="6" id="KW-0675">Receptor</keyword>
<feature type="transmembrane region" description="Helical" evidence="10">
    <location>
        <begin position="454"/>
        <end position="477"/>
    </location>
</feature>
<evidence type="ECO:0000259" key="11">
    <source>
        <dbReference type="PROSITE" id="PS50259"/>
    </source>
</evidence>
<name>K3X030_GLOUD</name>
<dbReference type="EnsemblProtists" id="PYU1_T010579">
    <property type="protein sequence ID" value="PYU1_T010579"/>
    <property type="gene ID" value="PYU1_G010556"/>
</dbReference>
<feature type="transmembrane region" description="Helical" evidence="10">
    <location>
        <begin position="649"/>
        <end position="671"/>
    </location>
</feature>
<dbReference type="GO" id="GO:0038039">
    <property type="term" value="C:G protein-coupled receptor heterodimeric complex"/>
    <property type="evidence" value="ECO:0007669"/>
    <property type="project" value="TreeGrafter"/>
</dbReference>
<keyword evidence="7" id="KW-0325">Glycoprotein</keyword>
<reference evidence="13" key="2">
    <citation type="submission" date="2010-04" db="EMBL/GenBank/DDBJ databases">
        <authorList>
            <person name="Buell R."/>
            <person name="Hamilton J."/>
            <person name="Hostetler J."/>
        </authorList>
    </citation>
    <scope>NUCLEOTIDE SEQUENCE [LARGE SCALE GENOMIC DNA]</scope>
    <source>
        <strain evidence="13">DAOM:BR144</strain>
    </source>
</reference>
<dbReference type="HOGENOM" id="CLU_004687_0_0_1"/>
<dbReference type="PROSITE" id="PS50259">
    <property type="entry name" value="G_PROTEIN_RECEP_F3_4"/>
    <property type="match status" value="1"/>
</dbReference>
<evidence type="ECO:0000256" key="6">
    <source>
        <dbReference type="ARBA" id="ARBA00023170"/>
    </source>
</evidence>
<dbReference type="STRING" id="431595.K3X030"/>
<keyword evidence="13" id="KW-1185">Reference proteome</keyword>
<evidence type="ECO:0000256" key="10">
    <source>
        <dbReference type="SAM" id="Phobius"/>
    </source>
</evidence>
<dbReference type="PANTHER" id="PTHR10519:SF20">
    <property type="entry name" value="G-PROTEIN COUPLED RECEPTOR 156-RELATED"/>
    <property type="match status" value="1"/>
</dbReference>
<reference evidence="12" key="3">
    <citation type="submission" date="2015-02" db="UniProtKB">
        <authorList>
            <consortium name="EnsemblProtists"/>
        </authorList>
    </citation>
    <scope>IDENTIFICATION</scope>
    <source>
        <strain evidence="12">DAOM BR144</strain>
    </source>
</reference>
<feature type="transmembrane region" description="Helical" evidence="10">
    <location>
        <begin position="489"/>
        <end position="509"/>
    </location>
</feature>
<keyword evidence="8" id="KW-0807">Transducer</keyword>
<protein>
    <recommendedName>
        <fullName evidence="11">G-protein coupled receptors family 3 profile domain-containing protein</fullName>
    </recommendedName>
</protein>
<comment type="subcellular location">
    <subcellularLocation>
        <location evidence="1">Membrane</location>
        <topology evidence="1">Multi-pass membrane protein</topology>
    </subcellularLocation>
</comment>
<evidence type="ECO:0000256" key="4">
    <source>
        <dbReference type="ARBA" id="ARBA00023040"/>
    </source>
</evidence>
<feature type="transmembrane region" description="Helical" evidence="10">
    <location>
        <begin position="560"/>
        <end position="584"/>
    </location>
</feature>
<reference evidence="13" key="1">
    <citation type="journal article" date="2010" name="Genome Biol.">
        <title>Genome sequence of the necrotrophic plant pathogen Pythium ultimum reveals original pathogenicity mechanisms and effector repertoire.</title>
        <authorList>
            <person name="Levesque C.A."/>
            <person name="Brouwer H."/>
            <person name="Cano L."/>
            <person name="Hamilton J.P."/>
            <person name="Holt C."/>
            <person name="Huitema E."/>
            <person name="Raffaele S."/>
            <person name="Robideau G.P."/>
            <person name="Thines M."/>
            <person name="Win J."/>
            <person name="Zerillo M.M."/>
            <person name="Beakes G.W."/>
            <person name="Boore J.L."/>
            <person name="Busam D."/>
            <person name="Dumas B."/>
            <person name="Ferriera S."/>
            <person name="Fuerstenberg S.I."/>
            <person name="Gachon C.M."/>
            <person name="Gaulin E."/>
            <person name="Govers F."/>
            <person name="Grenville-Briggs L."/>
            <person name="Horner N."/>
            <person name="Hostetler J."/>
            <person name="Jiang R.H."/>
            <person name="Johnson J."/>
            <person name="Krajaejun T."/>
            <person name="Lin H."/>
            <person name="Meijer H.J."/>
            <person name="Moore B."/>
            <person name="Morris P."/>
            <person name="Phuntmart V."/>
            <person name="Puiu D."/>
            <person name="Shetty J."/>
            <person name="Stajich J.E."/>
            <person name="Tripathy S."/>
            <person name="Wawra S."/>
            <person name="van West P."/>
            <person name="Whitty B.R."/>
            <person name="Coutinho P.M."/>
            <person name="Henrissat B."/>
            <person name="Martin F."/>
            <person name="Thomas P.D."/>
            <person name="Tyler B.M."/>
            <person name="De Vries R.P."/>
            <person name="Kamoun S."/>
            <person name="Yandell M."/>
            <person name="Tisserat N."/>
            <person name="Buell C.R."/>
        </authorList>
    </citation>
    <scope>NUCLEOTIDE SEQUENCE</scope>
    <source>
        <strain evidence="13">DAOM:BR144</strain>
    </source>
</reference>
<feature type="region of interest" description="Disordered" evidence="9">
    <location>
        <begin position="718"/>
        <end position="766"/>
    </location>
</feature>
<dbReference type="InParanoid" id="K3X030"/>
<evidence type="ECO:0000256" key="9">
    <source>
        <dbReference type="SAM" id="MobiDB-lite"/>
    </source>
</evidence>
<proteinExistence type="predicted"/>
<feature type="transmembrane region" description="Helical" evidence="10">
    <location>
        <begin position="613"/>
        <end position="637"/>
    </location>
</feature>
<dbReference type="GO" id="GO:0004965">
    <property type="term" value="F:G protein-coupled GABA receptor activity"/>
    <property type="evidence" value="ECO:0007669"/>
    <property type="project" value="InterPro"/>
</dbReference>
<dbReference type="eggNOG" id="KOG1055">
    <property type="taxonomic scope" value="Eukaryota"/>
</dbReference>
<evidence type="ECO:0000256" key="8">
    <source>
        <dbReference type="ARBA" id="ARBA00023224"/>
    </source>
</evidence>